<dbReference type="GO" id="GO:0006107">
    <property type="term" value="P:oxaloacetate metabolic process"/>
    <property type="evidence" value="ECO:0007669"/>
    <property type="project" value="UniProtKB-ARBA"/>
</dbReference>
<dbReference type="Proteomes" id="UP000076420">
    <property type="component" value="Unassembled WGS sequence"/>
</dbReference>
<dbReference type="KEGG" id="bgt:106072308"/>
<name>A0A2C9JXU7_BIOGL</name>
<evidence type="ECO:0000313" key="5">
    <source>
        <dbReference type="Proteomes" id="UP000076420"/>
    </source>
</evidence>
<feature type="domain" description="Fumarylacetoacetase-like C-terminal" evidence="3">
    <location>
        <begin position="107"/>
        <end position="314"/>
    </location>
</feature>
<dbReference type="GO" id="GO:0046872">
    <property type="term" value="F:metal ion binding"/>
    <property type="evidence" value="ECO:0007669"/>
    <property type="project" value="UniProtKB-KW"/>
</dbReference>
<keyword evidence="2" id="KW-0479">Metal-binding</keyword>
<dbReference type="PANTHER" id="PTHR42796">
    <property type="entry name" value="FUMARYLACETOACETATE HYDROLASE DOMAIN-CONTAINING PROTEIN 2A-RELATED"/>
    <property type="match status" value="1"/>
</dbReference>
<accession>A0A2C9JXU7</accession>
<organism evidence="4 5">
    <name type="scientific">Biomphalaria glabrata</name>
    <name type="common">Bloodfluke planorb</name>
    <name type="synonym">Freshwater snail</name>
    <dbReference type="NCBI Taxonomy" id="6526"/>
    <lineage>
        <taxon>Eukaryota</taxon>
        <taxon>Metazoa</taxon>
        <taxon>Spiralia</taxon>
        <taxon>Lophotrochozoa</taxon>
        <taxon>Mollusca</taxon>
        <taxon>Gastropoda</taxon>
        <taxon>Heterobranchia</taxon>
        <taxon>Euthyneura</taxon>
        <taxon>Panpulmonata</taxon>
        <taxon>Hygrophila</taxon>
        <taxon>Lymnaeoidea</taxon>
        <taxon>Planorbidae</taxon>
        <taxon>Biomphalaria</taxon>
    </lineage>
</organism>
<dbReference type="EnsemblMetazoa" id="BGLB009767-RB">
    <property type="protein sequence ID" value="BGLB009767-PB"/>
    <property type="gene ID" value="BGLB009767"/>
</dbReference>
<evidence type="ECO:0000313" key="4">
    <source>
        <dbReference type="EnsemblMetazoa" id="BGLB009767-PB"/>
    </source>
</evidence>
<dbReference type="InterPro" id="IPR051121">
    <property type="entry name" value="FAH"/>
</dbReference>
<reference evidence="4" key="1">
    <citation type="submission" date="2020-05" db="UniProtKB">
        <authorList>
            <consortium name="EnsemblMetazoa"/>
        </authorList>
    </citation>
    <scope>IDENTIFICATION</scope>
    <source>
        <strain evidence="4">BB02</strain>
    </source>
</reference>
<gene>
    <name evidence="4" type="primary">106072308</name>
</gene>
<dbReference type="VEuPathDB" id="VectorBase:BGLB009767"/>
<dbReference type="AlphaFoldDB" id="A0A2C9JXU7"/>
<dbReference type="Gene3D" id="3.90.850.10">
    <property type="entry name" value="Fumarylacetoacetase-like, C-terminal domain"/>
    <property type="match status" value="1"/>
</dbReference>
<sequence length="314" mass="35058">MHFSLYRRLLTGSKTLTLTSQIKRQFHKMRFVQFQSESRRGVGVELGDGGDIVDLNKCSSQIPNNMKDFIAGGQTYLDIAKSAVDSGENVLKRNQVSLLSPIDNPEKLVCIGMNYIDHCAEQNMPVPKEPVVFSKFNSSIIGPLDNIPYPDETNELDWEVELTIIIGKTGKNIPKDKAMDYVFGYTVAHDVSARDWQLQRNGNQFLIGKSMDGFCPLGPAIVTKEDIGDPHNLHLWTRVNGVTKQDSNTNQLVFKTEEVVEFCSRFFTLKPGDTILTGTPPGVGVFRKPPEFLKRGDVVEVGIEKIGVLKNQIV</sequence>
<dbReference type="PANTHER" id="PTHR42796:SF4">
    <property type="entry name" value="FUMARYLACETOACETATE HYDROLASE DOMAIN-CONTAINING PROTEIN 2A"/>
    <property type="match status" value="1"/>
</dbReference>
<dbReference type="OrthoDB" id="411064at2759"/>
<protein>
    <recommendedName>
        <fullName evidence="3">Fumarylacetoacetase-like C-terminal domain-containing protein</fullName>
    </recommendedName>
</protein>
<evidence type="ECO:0000256" key="2">
    <source>
        <dbReference type="ARBA" id="ARBA00022723"/>
    </source>
</evidence>
<dbReference type="VEuPathDB" id="VectorBase:BGLAX_049736"/>
<dbReference type="RefSeq" id="XP_013088119.2">
    <property type="nucleotide sequence ID" value="XM_013232665.2"/>
</dbReference>
<comment type="similarity">
    <text evidence="1">Belongs to the FAH family.</text>
</comment>
<dbReference type="GO" id="GO:0050163">
    <property type="term" value="F:oxaloacetate tautomerase activity"/>
    <property type="evidence" value="ECO:0007669"/>
    <property type="project" value="UniProtKB-ARBA"/>
</dbReference>
<dbReference type="FunFam" id="3.90.850.10:FF:000002">
    <property type="entry name" value="2-hydroxyhepta-2,4-diene-1,7-dioate isomerase"/>
    <property type="match status" value="1"/>
</dbReference>
<dbReference type="InterPro" id="IPR011234">
    <property type="entry name" value="Fumarylacetoacetase-like_C"/>
</dbReference>
<evidence type="ECO:0000259" key="3">
    <source>
        <dbReference type="Pfam" id="PF01557"/>
    </source>
</evidence>
<dbReference type="STRING" id="6526.A0A2C9JXU7"/>
<evidence type="ECO:0000256" key="1">
    <source>
        <dbReference type="ARBA" id="ARBA00010211"/>
    </source>
</evidence>
<dbReference type="SUPFAM" id="SSF56529">
    <property type="entry name" value="FAH"/>
    <property type="match status" value="1"/>
</dbReference>
<dbReference type="Pfam" id="PF01557">
    <property type="entry name" value="FAA_hydrolase"/>
    <property type="match status" value="1"/>
</dbReference>
<proteinExistence type="inferred from homology"/>
<dbReference type="InterPro" id="IPR036663">
    <property type="entry name" value="Fumarylacetoacetase_C_sf"/>
</dbReference>